<dbReference type="PANTHER" id="PTHR33110">
    <property type="entry name" value="F-BOX/KELCH-REPEAT PROTEIN-RELATED"/>
    <property type="match status" value="1"/>
</dbReference>
<evidence type="ECO:0000259" key="2">
    <source>
        <dbReference type="Pfam" id="PF03478"/>
    </source>
</evidence>
<dbReference type="PANTHER" id="PTHR33110:SF125">
    <property type="entry name" value="OS05G0570350 PROTEIN"/>
    <property type="match status" value="1"/>
</dbReference>
<dbReference type="OrthoDB" id="591341at2759"/>
<evidence type="ECO:0000256" key="1">
    <source>
        <dbReference type="SAM" id="MobiDB-lite"/>
    </source>
</evidence>
<dbReference type="EMBL" id="PQIB02000014">
    <property type="protein sequence ID" value="RLM70014.1"/>
    <property type="molecule type" value="Genomic_DNA"/>
</dbReference>
<dbReference type="InterPro" id="IPR036047">
    <property type="entry name" value="F-box-like_dom_sf"/>
</dbReference>
<dbReference type="SUPFAM" id="SSF81383">
    <property type="entry name" value="F-box domain"/>
    <property type="match status" value="1"/>
</dbReference>
<dbReference type="AlphaFoldDB" id="A0A3L6Q3B3"/>
<keyword evidence="4" id="KW-1185">Reference proteome</keyword>
<dbReference type="Proteomes" id="UP000275267">
    <property type="component" value="Unassembled WGS sequence"/>
</dbReference>
<evidence type="ECO:0000313" key="3">
    <source>
        <dbReference type="EMBL" id="RLM70014.1"/>
    </source>
</evidence>
<dbReference type="Pfam" id="PF03478">
    <property type="entry name" value="Beta-prop_KIB1-4"/>
    <property type="match status" value="1"/>
</dbReference>
<accession>A0A3L6Q3B3</accession>
<feature type="compositionally biased region" description="Low complexity" evidence="1">
    <location>
        <begin position="335"/>
        <end position="351"/>
    </location>
</feature>
<reference evidence="4" key="1">
    <citation type="journal article" date="2019" name="Nat. Commun.">
        <title>The genome of broomcorn millet.</title>
        <authorList>
            <person name="Zou C."/>
            <person name="Miki D."/>
            <person name="Li D."/>
            <person name="Tang Q."/>
            <person name="Xiao L."/>
            <person name="Rajput S."/>
            <person name="Deng P."/>
            <person name="Jia W."/>
            <person name="Huang R."/>
            <person name="Zhang M."/>
            <person name="Sun Y."/>
            <person name="Hu J."/>
            <person name="Fu X."/>
            <person name="Schnable P.S."/>
            <person name="Li F."/>
            <person name="Zhang H."/>
            <person name="Feng B."/>
            <person name="Zhu X."/>
            <person name="Liu R."/>
            <person name="Schnable J.C."/>
            <person name="Zhu J.-K."/>
            <person name="Zhang H."/>
        </authorList>
    </citation>
    <scope>NUCLEOTIDE SEQUENCE [LARGE SCALE GENOMIC DNA]</scope>
</reference>
<evidence type="ECO:0000313" key="4">
    <source>
        <dbReference type="Proteomes" id="UP000275267"/>
    </source>
</evidence>
<feature type="domain" description="KIB1-4 beta-propeller" evidence="2">
    <location>
        <begin position="87"/>
        <end position="290"/>
    </location>
</feature>
<name>A0A3L6Q3B3_PANMI</name>
<gene>
    <name evidence="3" type="ORF">C2845_PM17G05490</name>
</gene>
<protein>
    <recommendedName>
        <fullName evidence="2">KIB1-4 beta-propeller domain-containing protein</fullName>
    </recommendedName>
</protein>
<organism evidence="3 4">
    <name type="scientific">Panicum miliaceum</name>
    <name type="common">Proso millet</name>
    <name type="synonym">Broomcorn millet</name>
    <dbReference type="NCBI Taxonomy" id="4540"/>
    <lineage>
        <taxon>Eukaryota</taxon>
        <taxon>Viridiplantae</taxon>
        <taxon>Streptophyta</taxon>
        <taxon>Embryophyta</taxon>
        <taxon>Tracheophyta</taxon>
        <taxon>Spermatophyta</taxon>
        <taxon>Magnoliopsida</taxon>
        <taxon>Liliopsida</taxon>
        <taxon>Poales</taxon>
        <taxon>Poaceae</taxon>
        <taxon>PACMAD clade</taxon>
        <taxon>Panicoideae</taxon>
        <taxon>Panicodae</taxon>
        <taxon>Paniceae</taxon>
        <taxon>Panicinae</taxon>
        <taxon>Panicum</taxon>
        <taxon>Panicum sect. Panicum</taxon>
    </lineage>
</organism>
<dbReference type="InterPro" id="IPR005174">
    <property type="entry name" value="KIB1-4_b-propeller"/>
</dbReference>
<dbReference type="Gene3D" id="1.20.1280.50">
    <property type="match status" value="1"/>
</dbReference>
<sequence length="359" mass="39938">MAAPDSWAGLATAHLHEILARVPCPVDRRRAYLVCRAWRAAADDPPPPQRALPWLLLPTPYPAGSTRVACVLSGCRVHHHLAITPRAGGGARCFSSHDGAWLFLHFREPRRHQLPNVPTGRVLELPTVLRDPLAPRDRTMDFLAAALSAPPEDPLCVLAGIVASWADDDPRRGALPPPRQRRLALWSMERQEGLDIGLGSTAEDVWYHGDVFLFLNERENLRVARLVQHHDGGLGVERNSRLFRHPGGRVDEQLVRARYLVVSRGELLMVVRIKPRPQEPWTSAFKVFLATERQRPPDADDTPSPTLCTTPGHGASWTRWVAGCCSWGEAAPDPTRWTSTRASRKASTSWTMGNSTTRQ</sequence>
<proteinExistence type="predicted"/>
<feature type="region of interest" description="Disordered" evidence="1">
    <location>
        <begin position="333"/>
        <end position="359"/>
    </location>
</feature>
<comment type="caution">
    <text evidence="3">The sequence shown here is derived from an EMBL/GenBank/DDBJ whole genome shotgun (WGS) entry which is preliminary data.</text>
</comment>